<evidence type="ECO:0000256" key="5">
    <source>
        <dbReference type="PROSITE-ProRule" id="PRU00560"/>
    </source>
</evidence>
<dbReference type="InterPro" id="IPR014017">
    <property type="entry name" value="DNA_helicase_UvrD-like_C"/>
</dbReference>
<evidence type="ECO:0000256" key="6">
    <source>
        <dbReference type="SAM" id="MobiDB-lite"/>
    </source>
</evidence>
<evidence type="ECO:0000259" key="8">
    <source>
        <dbReference type="PROSITE" id="PS51198"/>
    </source>
</evidence>
<evidence type="ECO:0000256" key="2">
    <source>
        <dbReference type="ARBA" id="ARBA00022801"/>
    </source>
</evidence>
<accession>A0A0C3BLK3</accession>
<dbReference type="PANTHER" id="PTHR21529:SF4">
    <property type="entry name" value="TPR AND ANKYRIN REPEAT-CONTAINING PROTEIN 1"/>
    <property type="match status" value="1"/>
</dbReference>
<reference evidence="9 10" key="1">
    <citation type="submission" date="2014-04" db="EMBL/GenBank/DDBJ databases">
        <authorList>
            <consortium name="DOE Joint Genome Institute"/>
            <person name="Kuo A."/>
            <person name="Tarkka M."/>
            <person name="Buscot F."/>
            <person name="Kohler A."/>
            <person name="Nagy L.G."/>
            <person name="Floudas D."/>
            <person name="Copeland A."/>
            <person name="Barry K.W."/>
            <person name="Cichocki N."/>
            <person name="Veneault-Fourrey C."/>
            <person name="LaButti K."/>
            <person name="Lindquist E.A."/>
            <person name="Lipzen A."/>
            <person name="Lundell T."/>
            <person name="Morin E."/>
            <person name="Murat C."/>
            <person name="Sun H."/>
            <person name="Tunlid A."/>
            <person name="Henrissat B."/>
            <person name="Grigoriev I.V."/>
            <person name="Hibbett D.S."/>
            <person name="Martin F."/>
            <person name="Nordberg H.P."/>
            <person name="Cantor M.N."/>
            <person name="Hua S.X."/>
        </authorList>
    </citation>
    <scope>NUCLEOTIDE SEQUENCE [LARGE SCALE GENOMIC DNA]</scope>
    <source>
        <strain evidence="9 10">F 1598</strain>
    </source>
</reference>
<keyword evidence="1 5" id="KW-0547">Nucleotide-binding</keyword>
<dbReference type="SUPFAM" id="SSF52540">
    <property type="entry name" value="P-loop containing nucleoside triphosphate hydrolases"/>
    <property type="match status" value="1"/>
</dbReference>
<evidence type="ECO:0000256" key="4">
    <source>
        <dbReference type="ARBA" id="ARBA00022840"/>
    </source>
</evidence>
<dbReference type="GO" id="GO:0005524">
    <property type="term" value="F:ATP binding"/>
    <property type="evidence" value="ECO:0007669"/>
    <property type="project" value="UniProtKB-UniRule"/>
</dbReference>
<dbReference type="InParanoid" id="A0A0C3BLK3"/>
<name>A0A0C3BLK3_PILCF</name>
<dbReference type="Proteomes" id="UP000054166">
    <property type="component" value="Unassembled WGS sequence"/>
</dbReference>
<evidence type="ECO:0000256" key="7">
    <source>
        <dbReference type="SAM" id="Phobius"/>
    </source>
</evidence>
<keyword evidence="7" id="KW-1133">Transmembrane helix</keyword>
<keyword evidence="10" id="KW-1185">Reference proteome</keyword>
<dbReference type="GO" id="GO:0004386">
    <property type="term" value="F:helicase activity"/>
    <property type="evidence" value="ECO:0007669"/>
    <property type="project" value="UniProtKB-UniRule"/>
</dbReference>
<evidence type="ECO:0000256" key="3">
    <source>
        <dbReference type="ARBA" id="ARBA00022806"/>
    </source>
</evidence>
<dbReference type="Gene3D" id="3.40.50.300">
    <property type="entry name" value="P-loop containing nucleotide triphosphate hydrolases"/>
    <property type="match status" value="2"/>
</dbReference>
<organism evidence="9 10">
    <name type="scientific">Piloderma croceum (strain F 1598)</name>
    <dbReference type="NCBI Taxonomy" id="765440"/>
    <lineage>
        <taxon>Eukaryota</taxon>
        <taxon>Fungi</taxon>
        <taxon>Dikarya</taxon>
        <taxon>Basidiomycota</taxon>
        <taxon>Agaricomycotina</taxon>
        <taxon>Agaricomycetes</taxon>
        <taxon>Agaricomycetidae</taxon>
        <taxon>Atheliales</taxon>
        <taxon>Atheliaceae</taxon>
        <taxon>Piloderma</taxon>
    </lineage>
</organism>
<dbReference type="OrthoDB" id="3156807at2759"/>
<feature type="transmembrane region" description="Helical" evidence="7">
    <location>
        <begin position="2067"/>
        <end position="2091"/>
    </location>
</feature>
<dbReference type="HOGENOM" id="CLU_001378_0_0_1"/>
<keyword evidence="4 5" id="KW-0067">ATP-binding</keyword>
<keyword evidence="2 5" id="KW-0378">Hydrolase</keyword>
<dbReference type="Pfam" id="PF13361">
    <property type="entry name" value="UvrD_C"/>
    <property type="match status" value="1"/>
</dbReference>
<dbReference type="EMBL" id="KN833018">
    <property type="protein sequence ID" value="KIM78192.1"/>
    <property type="molecule type" value="Genomic_DNA"/>
</dbReference>
<keyword evidence="7" id="KW-0472">Membrane</keyword>
<dbReference type="STRING" id="765440.A0A0C3BLK3"/>
<feature type="region of interest" description="Disordered" evidence="6">
    <location>
        <begin position="145"/>
        <end position="168"/>
    </location>
</feature>
<feature type="domain" description="UvrD-like helicase ATP-binding" evidence="8">
    <location>
        <begin position="480"/>
        <end position="866"/>
    </location>
</feature>
<gene>
    <name evidence="9" type="ORF">PILCRDRAFT_11411</name>
</gene>
<sequence length="2206" mass="251844">MSSGETQGLISFFDKELLVSLDAVQYALLRCGNALTEKNVEPLLQNLISQSLSDSRPLLELVLSGGSCSETLSTWIMNHFPVTRDGYSSSLAFAIIQRLSIFVLFAYPFDGETSKLLSLYRHRVELSPKAIGALSAATFSVELEKPDDNEDDRGFIKPQKSSQRRRKRAKRVDSNILFDPKLFESLGLIVPKSQKEVETVSKLLIDEHKTILKFYLDRLRDADVAATIQRGFIRQDVILESQAAPAVEEQSTPLNIAVDGTGNIPSAYPMVQPMKAALYFDSAEGFGEWRILISTRADRDLRAARRKDAKFFKIVIKKIKELSNGHFSDDNHKRLNGQDTEIPIYEAKMTGDTRLIYHVDCIPEYDVEVERQVIKIFGIYTHAQIDKRLWDSMGRQLGRKGKEYRNKCTFRNRPHHAGDNVILPACFPPLGETAAVTSVVPELPQEDLEEIHSLLVLEKFVTLSQALLNSIIADLDVAHVFDVTPQEKEIIEYPYSCYVLGRSGTGKTTTMLFKMLGIERAFKLKQDSMDKPRQIFVTQSRVLASKVEEYFSKLLDSLSAAGRPKEELAKLAKEKKSQSGEHGLFDLDDDINWRADLPSKFSELKDEHFPLFLTFDRLLTLLEADLSELYPQFTTFRTGTALSPVSPSQTVEPTTPVLSRGAGKLITYNVFLESCWPHFSQTLRKGLDPSLVFSELMGVIQGSEESLSHENRFLDKHTYENLSHRAQYTFANKRDIVYSIFQAYIKQKRLRGDFDAADRTHDILKAIDVIGLPGRKIDFLYVDEAQDNLLIDALLLRSLCRNPDGLFWAGDTAQTISVGSSFRFNDLKAFLFRLEQRRERVVNQSLLHLTQEPPHTFQLAINYRSHGGIVHCAHSVIELITHFWPHAIDVLTQEQGVVDGLKPVFFSGWDKDTVRYEQFLFGASGSQIEFGAQQCILVRDDSAREELRQQVGDIGLIMTLYESKGLEFDDVSTVSLPSRSHLIDASSKSKVLLYKFFEDSTVDLSKWRVVLNLLGDESNLDIPAPSFEESRHAAVCSELKFLYVAITRARKNLWIVDCSDKGEPMQLFWTSRMQIQHCTPGMDVPLLAVSSSPEEWEKSGRSLFQNKRYLQALHCFKRAGLSREVAVSNAYYLREQAQLIPAVESRKIQQTRIAAFLVAADAFMECATVAINAREIRVYYRNAGDCFELVEDHYRAARAYVEAHEFTTAAKLFRVCAKFDEAVDLVKRFRQEIDDDVAQYIFNVAKLFYFRGGELQKARQLFDSDNEQLEYLEEYDLDVSRAAVLKELGRYKEAGDIHLAEGRTLEAIQLFLLDGDDQDTVRCGHACILQGLWRHLSFSVKVQNGGEEAIQFLELASKVELTSTDTVVTDELAMFHAIRSSDTTQLRDLGAKFASRDEVIQALLCFDHYFNNFPNIVVMEASEVSKVLDGFFRYCRLLLSVAIAPDSCNNPLMQKLFCIHPSTEKVFMLPTGTFLHKKIVESRAIITQTRENGVLVNEWDLARQFKGCLFEYLRDRVMTENEICRRTRVFTPCLNFAINDVCNRRECPRDHISYTTFNHTWYNLQAKIHLQQILIFHTLHAISMNFRDRVTQHRYWINRLHETLYPSIYYLGTVASLDVALIPEAHRAIEVVKGWSRDFLYTHHRWEPRLLTTVYQTVNLCLYLDRPNARQYIHGAPVFNAFNMIPDYRRHLGGNNSQIACVVRELVRSLQGTDDVFISVGIMFVKQVVDKMLPIDVLVLCDVIDYLCGSIILVRVNYSLHNMTLPRSWFITLLRRLKRETQGVEFETNQLRHIISSIRQLLDRLQAGVAAGHLLYENLDLNKLSTMRHISIARLSICLLGYNINNDDLRGQILSSMRPLRTNSHYLYRSYAQARVWRDLSQAVHKSTTESPLDEMIQLYHESKKPGTYTIPTGVRRVFYKAIEDVPRLLSEASVPSFLSSLHADAPAFVPRQIPKVDDERVTEVPNSEDPSAGAEVHEDIEEPEVDHTDVMNSTTAVETIANTALPDTNELPSEEKIHAAGVLMAYRKVLISRRKSTKTVVQASRTTFFEACRVEASRMNWPHGRYYRMLFLGLLPHVLVCLSWVHPFLVGAKDKAKKRYNVAAHQELDDVMKKMTELNDLLKDARRLRAALQPQSELHCKRDPEKLKIYVLEVEKLLGRLQPEFTREVKEDLEIALKGIVRVRKPPKAKPKPDIPPVDDEFGDY</sequence>
<evidence type="ECO:0000313" key="10">
    <source>
        <dbReference type="Proteomes" id="UP000054166"/>
    </source>
</evidence>
<evidence type="ECO:0000256" key="1">
    <source>
        <dbReference type="ARBA" id="ARBA00022741"/>
    </source>
</evidence>
<dbReference type="Pfam" id="PF00580">
    <property type="entry name" value="UvrD-helicase"/>
    <property type="match status" value="1"/>
</dbReference>
<evidence type="ECO:0000313" key="9">
    <source>
        <dbReference type="EMBL" id="KIM78192.1"/>
    </source>
</evidence>
<dbReference type="PROSITE" id="PS51198">
    <property type="entry name" value="UVRD_HELICASE_ATP_BIND"/>
    <property type="match status" value="1"/>
</dbReference>
<proteinExistence type="predicted"/>
<dbReference type="InterPro" id="IPR014016">
    <property type="entry name" value="UvrD-like_ATP-bd"/>
</dbReference>
<protein>
    <recommendedName>
        <fullName evidence="8">UvrD-like helicase ATP-binding domain-containing protein</fullName>
    </recommendedName>
</protein>
<keyword evidence="7" id="KW-0812">Transmembrane</keyword>
<reference evidence="10" key="2">
    <citation type="submission" date="2015-01" db="EMBL/GenBank/DDBJ databases">
        <title>Evolutionary Origins and Diversification of the Mycorrhizal Mutualists.</title>
        <authorList>
            <consortium name="DOE Joint Genome Institute"/>
            <consortium name="Mycorrhizal Genomics Consortium"/>
            <person name="Kohler A."/>
            <person name="Kuo A."/>
            <person name="Nagy L.G."/>
            <person name="Floudas D."/>
            <person name="Copeland A."/>
            <person name="Barry K.W."/>
            <person name="Cichocki N."/>
            <person name="Veneault-Fourrey C."/>
            <person name="LaButti K."/>
            <person name="Lindquist E.A."/>
            <person name="Lipzen A."/>
            <person name="Lundell T."/>
            <person name="Morin E."/>
            <person name="Murat C."/>
            <person name="Riley R."/>
            <person name="Ohm R."/>
            <person name="Sun H."/>
            <person name="Tunlid A."/>
            <person name="Henrissat B."/>
            <person name="Grigoriev I.V."/>
            <person name="Hibbett D.S."/>
            <person name="Martin F."/>
        </authorList>
    </citation>
    <scope>NUCLEOTIDE SEQUENCE [LARGE SCALE GENOMIC DNA]</scope>
    <source>
        <strain evidence="10">F 1598</strain>
    </source>
</reference>
<feature type="region of interest" description="Disordered" evidence="6">
    <location>
        <begin position="2187"/>
        <end position="2206"/>
    </location>
</feature>
<dbReference type="PANTHER" id="PTHR21529">
    <property type="entry name" value="MAMMARY TURMOR VIRUS RECEPTOR HOMOLOG 1, 2 MTVR1, 2"/>
    <property type="match status" value="1"/>
</dbReference>
<feature type="binding site" evidence="5">
    <location>
        <begin position="501"/>
        <end position="508"/>
    </location>
    <ligand>
        <name>ATP</name>
        <dbReference type="ChEBI" id="CHEBI:30616"/>
    </ligand>
</feature>
<dbReference type="InterPro" id="IPR027417">
    <property type="entry name" value="P-loop_NTPase"/>
</dbReference>
<dbReference type="InterPro" id="IPR039904">
    <property type="entry name" value="TRANK1"/>
</dbReference>
<keyword evidence="3 5" id="KW-0347">Helicase</keyword>
<dbReference type="GO" id="GO:0016787">
    <property type="term" value="F:hydrolase activity"/>
    <property type="evidence" value="ECO:0007669"/>
    <property type="project" value="UniProtKB-UniRule"/>
</dbReference>